<dbReference type="RefSeq" id="WP_184979072.1">
    <property type="nucleotide sequence ID" value="NZ_BAAALO010000050.1"/>
</dbReference>
<dbReference type="AlphaFoldDB" id="A0A7X0IDE1"/>
<sequence>MARAGTFPTFVVRLAFAALILLGAMVSAAGAVFATTRGPHVTPGTDCTARHHPSA</sequence>
<gene>
    <name evidence="1" type="ORF">BJ992_001359</name>
</gene>
<comment type="caution">
    <text evidence="1">The sequence shown here is derived from an EMBL/GenBank/DDBJ whole genome shotgun (WGS) entry which is preliminary data.</text>
</comment>
<evidence type="ECO:0000313" key="2">
    <source>
        <dbReference type="Proteomes" id="UP000555564"/>
    </source>
</evidence>
<proteinExistence type="predicted"/>
<dbReference type="EMBL" id="JACHIU010000001">
    <property type="protein sequence ID" value="MBB6471928.1"/>
    <property type="molecule type" value="Genomic_DNA"/>
</dbReference>
<keyword evidence="2" id="KW-1185">Reference proteome</keyword>
<evidence type="ECO:0000313" key="1">
    <source>
        <dbReference type="EMBL" id="MBB6471928.1"/>
    </source>
</evidence>
<name>A0A7X0IDE1_9ACTN</name>
<reference evidence="1 2" key="1">
    <citation type="submission" date="2020-08" db="EMBL/GenBank/DDBJ databases">
        <title>Sequencing the genomes of 1000 actinobacteria strains.</title>
        <authorList>
            <person name="Klenk H.-P."/>
        </authorList>
    </citation>
    <scope>NUCLEOTIDE SEQUENCE [LARGE SCALE GENOMIC DNA]</scope>
    <source>
        <strain evidence="1 2">DSM 44936</strain>
    </source>
</reference>
<organism evidence="1 2">
    <name type="scientific">Sphaerisporangium rubeum</name>
    <dbReference type="NCBI Taxonomy" id="321317"/>
    <lineage>
        <taxon>Bacteria</taxon>
        <taxon>Bacillati</taxon>
        <taxon>Actinomycetota</taxon>
        <taxon>Actinomycetes</taxon>
        <taxon>Streptosporangiales</taxon>
        <taxon>Streptosporangiaceae</taxon>
        <taxon>Sphaerisporangium</taxon>
    </lineage>
</organism>
<protein>
    <submittedName>
        <fullName evidence="1">Uncharacterized protein</fullName>
    </submittedName>
</protein>
<accession>A0A7X0IDE1</accession>
<dbReference type="Proteomes" id="UP000555564">
    <property type="component" value="Unassembled WGS sequence"/>
</dbReference>